<comment type="caution">
    <text evidence="1">The sequence shown here is derived from an EMBL/GenBank/DDBJ whole genome shotgun (WGS) entry which is preliminary data.</text>
</comment>
<organism evidence="1 3">
    <name type="scientific">Didymodactylos carnosus</name>
    <dbReference type="NCBI Taxonomy" id="1234261"/>
    <lineage>
        <taxon>Eukaryota</taxon>
        <taxon>Metazoa</taxon>
        <taxon>Spiralia</taxon>
        <taxon>Gnathifera</taxon>
        <taxon>Rotifera</taxon>
        <taxon>Eurotatoria</taxon>
        <taxon>Bdelloidea</taxon>
        <taxon>Philodinida</taxon>
        <taxon>Philodinidae</taxon>
        <taxon>Didymodactylos</taxon>
    </lineage>
</organism>
<name>A0A814MUD8_9BILA</name>
<dbReference type="EMBL" id="CAJNOQ010005021">
    <property type="protein sequence ID" value="CAF1083116.1"/>
    <property type="molecule type" value="Genomic_DNA"/>
</dbReference>
<accession>A0A814MUD8</accession>
<evidence type="ECO:0000313" key="1">
    <source>
        <dbReference type="EMBL" id="CAF1083116.1"/>
    </source>
</evidence>
<evidence type="ECO:0000313" key="3">
    <source>
        <dbReference type="Proteomes" id="UP000663829"/>
    </source>
</evidence>
<protein>
    <submittedName>
        <fullName evidence="1">Uncharacterized protein</fullName>
    </submittedName>
</protein>
<reference evidence="1" key="1">
    <citation type="submission" date="2021-02" db="EMBL/GenBank/DDBJ databases">
        <authorList>
            <person name="Nowell W R."/>
        </authorList>
    </citation>
    <scope>NUCLEOTIDE SEQUENCE</scope>
</reference>
<gene>
    <name evidence="1" type="ORF">GPM918_LOCUS17871</name>
    <name evidence="2" type="ORF">SRO942_LOCUS17868</name>
</gene>
<dbReference type="Proteomes" id="UP000681722">
    <property type="component" value="Unassembled WGS sequence"/>
</dbReference>
<proteinExistence type="predicted"/>
<dbReference type="AlphaFoldDB" id="A0A814MUD8"/>
<keyword evidence="3" id="KW-1185">Reference proteome</keyword>
<evidence type="ECO:0000313" key="2">
    <source>
        <dbReference type="EMBL" id="CAF3848870.1"/>
    </source>
</evidence>
<sequence length="232" mass="28169">MTDQQDTGKNWYTLSHDDFHKLLEYELSETFTTYMVLFGYDTAESFFFNENDSTIQNEDDQINEVMNEICEQFDIYNDYEINDGRSTSVYRLYAGRKRQLKRFIKTLYTMKKQLIKKMMAEKQVFEKNWYTLTNTEFHKVLTEELGATFTTYMVLFGYDTPKSYFFDEDEYPNKNEDDRFNEVMNEICQEFDIYNAAHTTVEYILYSGLKRKLRRFIKTLHLMRKQLQQEQK</sequence>
<dbReference type="EMBL" id="CAJOBC010005021">
    <property type="protein sequence ID" value="CAF3848870.1"/>
    <property type="molecule type" value="Genomic_DNA"/>
</dbReference>
<dbReference type="Proteomes" id="UP000663829">
    <property type="component" value="Unassembled WGS sequence"/>
</dbReference>